<evidence type="ECO:0000256" key="1">
    <source>
        <dbReference type="SAM" id="SignalP"/>
    </source>
</evidence>
<protein>
    <recommendedName>
        <fullName evidence="2">Reverse transcriptase zinc-binding domain-containing protein</fullName>
    </recommendedName>
</protein>
<sequence>MWRAIKIFMWWACHHWLPTMAYLAKRGVHTNGYCPRCQKFLETMVHALWGCRELRSVKEKCHSFNGFKGSNDMHFLDFILGWLRNLCSTELEFLCVIFWRIWFCRNQMIHNKAGVDNRDVVKWASDFIDEWRSISQVDTLPTSGSVPVQNWTPSVDGI</sequence>
<reference evidence="3" key="1">
    <citation type="journal article" date="2022" name="Plant J.">
        <title>Strategies of tolerance reflected in two North American maple genomes.</title>
        <authorList>
            <person name="McEvoy S.L."/>
            <person name="Sezen U.U."/>
            <person name="Trouern-Trend A."/>
            <person name="McMahon S.M."/>
            <person name="Schaberg P.G."/>
            <person name="Yang J."/>
            <person name="Wegrzyn J.L."/>
            <person name="Swenson N.G."/>
        </authorList>
    </citation>
    <scope>NUCLEOTIDE SEQUENCE</scope>
    <source>
        <strain evidence="3">NS2018</strain>
    </source>
</reference>
<dbReference type="AlphaFoldDB" id="A0AA39T4N8"/>
<keyword evidence="4" id="KW-1185">Reference proteome</keyword>
<proteinExistence type="predicted"/>
<evidence type="ECO:0000313" key="3">
    <source>
        <dbReference type="EMBL" id="KAK0600738.1"/>
    </source>
</evidence>
<organism evidence="3 4">
    <name type="scientific">Acer saccharum</name>
    <name type="common">Sugar maple</name>
    <dbReference type="NCBI Taxonomy" id="4024"/>
    <lineage>
        <taxon>Eukaryota</taxon>
        <taxon>Viridiplantae</taxon>
        <taxon>Streptophyta</taxon>
        <taxon>Embryophyta</taxon>
        <taxon>Tracheophyta</taxon>
        <taxon>Spermatophyta</taxon>
        <taxon>Magnoliopsida</taxon>
        <taxon>eudicotyledons</taxon>
        <taxon>Gunneridae</taxon>
        <taxon>Pentapetalae</taxon>
        <taxon>rosids</taxon>
        <taxon>malvids</taxon>
        <taxon>Sapindales</taxon>
        <taxon>Sapindaceae</taxon>
        <taxon>Hippocastanoideae</taxon>
        <taxon>Acereae</taxon>
        <taxon>Acer</taxon>
    </lineage>
</organism>
<feature type="signal peptide" evidence="1">
    <location>
        <begin position="1"/>
        <end position="21"/>
    </location>
</feature>
<reference evidence="3" key="2">
    <citation type="submission" date="2023-06" db="EMBL/GenBank/DDBJ databases">
        <authorList>
            <person name="Swenson N.G."/>
            <person name="Wegrzyn J.L."/>
            <person name="Mcevoy S.L."/>
        </authorList>
    </citation>
    <scope>NUCLEOTIDE SEQUENCE</scope>
    <source>
        <strain evidence="3">NS2018</strain>
        <tissue evidence="3">Leaf</tissue>
    </source>
</reference>
<feature type="chain" id="PRO_5041249602" description="Reverse transcriptase zinc-binding domain-containing protein" evidence="1">
    <location>
        <begin position="22"/>
        <end position="158"/>
    </location>
</feature>
<dbReference type="EMBL" id="JAUESC010000003">
    <property type="protein sequence ID" value="KAK0600738.1"/>
    <property type="molecule type" value="Genomic_DNA"/>
</dbReference>
<dbReference type="Pfam" id="PF13966">
    <property type="entry name" value="zf-RVT"/>
    <property type="match status" value="1"/>
</dbReference>
<evidence type="ECO:0000259" key="2">
    <source>
        <dbReference type="Pfam" id="PF13966"/>
    </source>
</evidence>
<accession>A0AA39T4N8</accession>
<gene>
    <name evidence="3" type="ORF">LWI29_017969</name>
</gene>
<evidence type="ECO:0000313" key="4">
    <source>
        <dbReference type="Proteomes" id="UP001168877"/>
    </source>
</evidence>
<dbReference type="InterPro" id="IPR026960">
    <property type="entry name" value="RVT-Znf"/>
</dbReference>
<dbReference type="Proteomes" id="UP001168877">
    <property type="component" value="Unassembled WGS sequence"/>
</dbReference>
<name>A0AA39T4N8_ACESA</name>
<keyword evidence="1" id="KW-0732">Signal</keyword>
<feature type="domain" description="Reverse transcriptase zinc-binding" evidence="2">
    <location>
        <begin position="5"/>
        <end position="54"/>
    </location>
</feature>
<comment type="caution">
    <text evidence="3">The sequence shown here is derived from an EMBL/GenBank/DDBJ whole genome shotgun (WGS) entry which is preliminary data.</text>
</comment>